<name>A0A024HW85_KLEPN</name>
<proteinExistence type="predicted"/>
<protein>
    <submittedName>
        <fullName evidence="2">Uncharacterized protein</fullName>
    </submittedName>
</protein>
<evidence type="ECO:0000313" key="1">
    <source>
        <dbReference type="EMBL" id="ASF81481.1"/>
    </source>
</evidence>
<dbReference type="EMBL" id="MF150122">
    <property type="protein sequence ID" value="ASF81481.1"/>
    <property type="molecule type" value="Genomic_DNA"/>
</dbReference>
<keyword evidence="2" id="KW-0614">Plasmid</keyword>
<reference evidence="1" key="2">
    <citation type="submission" date="2017-05" db="EMBL/GenBank/DDBJ databases">
        <authorList>
            <person name="Song R."/>
            <person name="Chenine A.L."/>
            <person name="Ruprecht R.M."/>
        </authorList>
    </citation>
    <scope>NUCLEOTIDE SEQUENCE</scope>
    <source>
        <strain evidence="1">A64477</strain>
        <plasmid evidence="1">pKP64477b</plasmid>
    </source>
</reference>
<sequence>MLSLERYQNTAGTIQKREKRNGAQIADCNHKQFSFIKVGASMQKDKTGSIEPTTLGAGGHFRIKDMFRLKMPCANCPFRKEGAIHLSPGRLSSIIDTLLKDDHTTFYCHKIVHSIAGGQFEDGLYTPSTKDAMCAGAAAYLMKAGRPTIGMRIAYLTGAVTPSEWDKAADMVIDPPFDKNSKKPG</sequence>
<dbReference type="EMBL" id="HG918041">
    <property type="protein sequence ID" value="CDM79904.1"/>
    <property type="molecule type" value="Genomic_DNA"/>
</dbReference>
<geneLocation type="plasmid" evidence="1">
    <name>pKP64477b</name>
</geneLocation>
<evidence type="ECO:0000313" key="2">
    <source>
        <dbReference type="EMBL" id="CDM79904.1"/>
    </source>
</evidence>
<reference evidence="2" key="1">
    <citation type="journal article" date="2014" name="Antimicrob. Agents Chemother.">
        <title>IncH-Type Plasmid Harboring blaCTX-M-15, blaDHA-1, and qnrB4 Genes Recovered from Animal Isolates.</title>
        <authorList>
            <person name="Schluter A."/>
            <person name="Nordmann P."/>
            <person name="Bonnin R.A."/>
            <person name="Millemann Y."/>
            <person name="Eikmeyer F.G."/>
            <person name="Wibberg D."/>
            <person name="Puhler A."/>
            <person name="Poirel L."/>
        </authorList>
    </citation>
    <scope>NUCLEOTIDE SEQUENCE [LARGE SCALE GENOMIC DNA]</scope>
    <source>
        <strain evidence="2">Kp15</strain>
        <plasmid evidence="2">pENVA</plasmid>
    </source>
</reference>
<dbReference type="RefSeq" id="WP_320077042.1">
    <property type="nucleotide sequence ID" value="NZ_HG918041.1"/>
</dbReference>
<dbReference type="AlphaFoldDB" id="A0A024HW85"/>
<geneLocation type="plasmid" evidence="2">
    <name>pENVA</name>
</geneLocation>
<gene>
    <name evidence="1" type="ORF">KP64477b_00153</name>
    <name evidence="2" type="ORF">PENVA_0288</name>
</gene>
<organism evidence="2">
    <name type="scientific">Klebsiella pneumoniae</name>
    <dbReference type="NCBI Taxonomy" id="573"/>
    <lineage>
        <taxon>Bacteria</taxon>
        <taxon>Pseudomonadati</taxon>
        <taxon>Pseudomonadota</taxon>
        <taxon>Gammaproteobacteria</taxon>
        <taxon>Enterobacterales</taxon>
        <taxon>Enterobacteriaceae</taxon>
        <taxon>Klebsiella/Raoultella group</taxon>
        <taxon>Klebsiella</taxon>
        <taxon>Klebsiella pneumoniae complex</taxon>
    </lineage>
</organism>
<accession>A0A024HW85</accession>